<dbReference type="Pfam" id="PF22479">
    <property type="entry name" value="Pam3_gp18"/>
    <property type="match status" value="1"/>
</dbReference>
<evidence type="ECO:0000259" key="1">
    <source>
        <dbReference type="Pfam" id="PF22479"/>
    </source>
</evidence>
<dbReference type="GeneID" id="92896299"/>
<feature type="domain" description="Cyanophage baseplate Pam3 plug gp18" evidence="1">
    <location>
        <begin position="1"/>
        <end position="94"/>
    </location>
</feature>
<proteinExistence type="predicted"/>
<name>A0A6J4ZHP8_9BURK</name>
<dbReference type="EMBL" id="CADIJR010000002">
    <property type="protein sequence ID" value="CAB3627607.1"/>
    <property type="molecule type" value="Genomic_DNA"/>
</dbReference>
<dbReference type="InterPro" id="IPR054252">
    <property type="entry name" value="Pam3_gp18"/>
</dbReference>
<dbReference type="Proteomes" id="UP000507979">
    <property type="component" value="Unassembled WGS sequence"/>
</dbReference>
<dbReference type="AlphaFoldDB" id="A0A6J4ZHP8"/>
<evidence type="ECO:0000313" key="2">
    <source>
        <dbReference type="EMBL" id="CAB3627607.1"/>
    </source>
</evidence>
<gene>
    <name evidence="2" type="ORF">LMG26845_00460</name>
</gene>
<sequence length="99" mass="11017">MRQIPLRAVPAQACSVVLGGQNCQVSVYQKATGVFLDLQVNHEPIAIAVLCHDRVRLIRETYSGFVGDLTFIDTQGRDDPVYTGFGGRFQLIYRESTDL</sequence>
<reference evidence="2 3" key="1">
    <citation type="submission" date="2020-04" db="EMBL/GenBank/DDBJ databases">
        <authorList>
            <person name="De Canck E."/>
        </authorList>
    </citation>
    <scope>NUCLEOTIDE SEQUENCE [LARGE SCALE GENOMIC DNA]</scope>
    <source>
        <strain evidence="2 3">LMG 26845</strain>
    </source>
</reference>
<accession>A0A6J4ZHP8</accession>
<evidence type="ECO:0000313" key="3">
    <source>
        <dbReference type="Proteomes" id="UP000507979"/>
    </source>
</evidence>
<keyword evidence="3" id="KW-1185">Reference proteome</keyword>
<protein>
    <recommendedName>
        <fullName evidence="1">Cyanophage baseplate Pam3 plug gp18 domain-containing protein</fullName>
    </recommendedName>
</protein>
<organism evidence="2 3">
    <name type="scientific">Achromobacter insuavis</name>
    <dbReference type="NCBI Taxonomy" id="1287735"/>
    <lineage>
        <taxon>Bacteria</taxon>
        <taxon>Pseudomonadati</taxon>
        <taxon>Pseudomonadota</taxon>
        <taxon>Betaproteobacteria</taxon>
        <taxon>Burkholderiales</taxon>
        <taxon>Alcaligenaceae</taxon>
        <taxon>Achromobacter</taxon>
    </lineage>
</organism>
<dbReference type="RefSeq" id="WP_180180009.1">
    <property type="nucleotide sequence ID" value="NZ_CADIJR010000002.1"/>
</dbReference>